<dbReference type="InterPro" id="IPR027417">
    <property type="entry name" value="P-loop_NTPase"/>
</dbReference>
<gene>
    <name evidence="2" type="ORF">DAH66_15390</name>
</gene>
<name>A0A430G1L5_9SPHN</name>
<feature type="compositionally biased region" description="Basic and acidic residues" evidence="1">
    <location>
        <begin position="896"/>
        <end position="908"/>
    </location>
</feature>
<evidence type="ECO:0000256" key="1">
    <source>
        <dbReference type="SAM" id="MobiDB-lite"/>
    </source>
</evidence>
<feature type="region of interest" description="Disordered" evidence="1">
    <location>
        <begin position="896"/>
        <end position="920"/>
    </location>
</feature>
<organism evidence="2 3">
    <name type="scientific">Sphingomonas koreensis</name>
    <dbReference type="NCBI Taxonomy" id="93064"/>
    <lineage>
        <taxon>Bacteria</taxon>
        <taxon>Pseudomonadati</taxon>
        <taxon>Pseudomonadota</taxon>
        <taxon>Alphaproteobacteria</taxon>
        <taxon>Sphingomonadales</taxon>
        <taxon>Sphingomonadaceae</taxon>
        <taxon>Sphingomonas</taxon>
    </lineage>
</organism>
<dbReference type="GO" id="GO:0005524">
    <property type="term" value="F:ATP binding"/>
    <property type="evidence" value="ECO:0007669"/>
    <property type="project" value="UniProtKB-KW"/>
</dbReference>
<accession>A0A430G1L5</accession>
<evidence type="ECO:0000313" key="2">
    <source>
        <dbReference type="EMBL" id="RSY81074.1"/>
    </source>
</evidence>
<dbReference type="EMBL" id="QQYZ01000015">
    <property type="protein sequence ID" value="RSY81074.1"/>
    <property type="molecule type" value="Genomic_DNA"/>
</dbReference>
<keyword evidence="2" id="KW-0067">ATP-binding</keyword>
<dbReference type="SUPFAM" id="SSF52540">
    <property type="entry name" value="P-loop containing nucleoside triphosphate hydrolases"/>
    <property type="match status" value="1"/>
</dbReference>
<sequence>MAQSPELAGGAGFTFEGAVAAYYLVSLLAEGHAPGIENRVVTRVAVQQRDLASPLDDIIVDFAGVDGTPARLSLQCKRKLVISASASNTDFFEVVRDAWSTLCDPSFRIDRDRVGAAVGEVAMGTARALRNLCEAARVSSSADFAARLGVRGNANAAMRGIYADITQLLGRVTNGAAGASDVQRLLAHFVLVEFDFLHTGAVDPPQAIDRLSHCLAEPDRTRAALLWSHLQTLARSGAGIAAAFERPQLVLQLSPLATLGAAPSLAKDVEILRALAQSYADRIPDDVGGIHLPRLALDLALGEKLETARLIQVRGLAGCGKSVLLKSRVLEIAAQGATLFLKADQLEGRSWRAFATQNGLSAAPLRALLVEIGATGTPILFIDAIDRVEIEQQPILTELLRLVAQDPLLAQWRVVVTARDTGIELLRTWIGDVLDALGVATVAVDTLDDAEAEILAGELPQLRPLLFGTQAVRDVVRRPFFAKVLTQGYAAIGNGFEPRTEVDLADHWWTRGGYDASGRNAIVRQRAIVELAQLRASQPVGLLGVRALSASTVEELDGLVLDGILQWTKTGHLVRFAHDIFFEWGFYHRLEDEGDGWIEAIRRIGEPPAVARAVELLAQARFAEGEDWRKALPTIAASKMRTQWLRAWLLGPIGSSIFAQQRNRYWCAVLEDDFRLLKKALVWFQAEKTIPNPNILAAPGIDPEQRQRIADMLGWPSDFSAWMRFIGFLIAATRVAMPARLYPNLLAVFEVWQRTVGDAPNSTSEAILERCATWLEAIDARTESRRRWRTEEPTASEPTDELEERADPPHDAGDLWKEVAELDDFRGSLVDLILRSAKSYPAYARAYLERMLGDQERLDRDIARIFNGAPALAAIYPALLARATFQHLRDKLPEEEIAEDEARNRAASEARSAALAKPEAERTRADQAAIQGLFFTLGSNPVGTMDWLTLSLERDIENFSPISPLREPFPSLFAHAPAEALGLIKAMCAHAMEAWRQLHRLDDRREGTPLPVRIAFPWGEQDFWGGPREYLWHRGLLAPNALGCAFLALEDWVYAELERGVEPDALIRRIVEGNSCVAILGVAVTIALERDIESETSLALVTSQHLQLADQNRLRQEHASGFGARIEYGREVDRPHGVAVAKVHARAVRKRTLAGLVTRILFSGGTLVERMKARFETFPDDLPFTHAEQRNNPETVAAFKAEAEKLRDLADPNHYRSYRTEIPDEVVVVHEAPSERTPEAEARRQVARDSLAEQAMWGAASQAFETGDPGDPDMMARRILLARSLDTPDLFVGSPQDMDTDLRRGAVAAMAAAALRFRDGRDEETLDWARDLLERVVSAQRRSGHGSSATVIPWHEAGFAARGIAADIRAGTSNPRAHASLLCLAGHPLETVSALAVREALGLWDVDSRLGWAALHLGFKLCRYPRRGWADVDVAQEEAERQADALSHAQAVHAATAWPILPEPPPAWVELTGAEARAKRYRYDQRETYDAIDPMRIWAPSEEYWYGKGASALLDLVPVSKVLSSPARDAFLDSIAGLLDWTIARNAPPWKKPGRRSGTDSDLFEWTHSLGNCLGKIWVNLRLADEQTRLLDPVLAQEGDACWSLLAPLADAFVCGGVYDPPALHPDATELLLACADRLLASRQLDRGGWRSGELSGFDQPKLARTLMFVSIDHAGGAARLVNGDWSEINAILPIVERLGGAGWAPSIMASFLKLCERARDAYPADRFADQLLAVLGPGDDAPPGWSGTFLSARIAGLIQHLSTRESPMSLELAQTLLRLLDRLVDMGDRRSAALQLSEAFREVRIDPDATG</sequence>
<proteinExistence type="predicted"/>
<dbReference type="Proteomes" id="UP000287746">
    <property type="component" value="Unassembled WGS sequence"/>
</dbReference>
<protein>
    <submittedName>
        <fullName evidence="2">ATP-binding protein</fullName>
    </submittedName>
</protein>
<evidence type="ECO:0000313" key="3">
    <source>
        <dbReference type="Proteomes" id="UP000287746"/>
    </source>
</evidence>
<dbReference type="RefSeq" id="WP_126005036.1">
    <property type="nucleotide sequence ID" value="NZ_QQYZ01000015.1"/>
</dbReference>
<comment type="caution">
    <text evidence="2">The sequence shown here is derived from an EMBL/GenBank/DDBJ whole genome shotgun (WGS) entry which is preliminary data.</text>
</comment>
<reference evidence="3" key="1">
    <citation type="submission" date="2018-07" db="EMBL/GenBank/DDBJ databases">
        <title>Genomic and Epidemiologic Investigation of an Indolent Hospital Outbreak.</title>
        <authorList>
            <person name="Johnson R.C."/>
            <person name="Deming C."/>
            <person name="Conlan S."/>
            <person name="Zellmer C.J."/>
            <person name="Michelin A.V."/>
            <person name="Lee-Lin S.-Q."/>
            <person name="Thomas P.J."/>
            <person name="Park M."/>
            <person name="Weingarten R.A."/>
            <person name="Less J."/>
            <person name="Dekker J.P."/>
            <person name="Frank K.M."/>
            <person name="Musser K.A."/>
            <person name="Mcquiston J.R."/>
            <person name="Henderson D.K."/>
            <person name="Lau A.F."/>
            <person name="Palmore T.N."/>
            <person name="Segre J.A."/>
        </authorList>
    </citation>
    <scope>NUCLEOTIDE SEQUENCE [LARGE SCALE GENOMIC DNA]</scope>
    <source>
        <strain evidence="3">SK-CDC1_0717</strain>
    </source>
</reference>
<keyword evidence="2" id="KW-0547">Nucleotide-binding</keyword>
<feature type="region of interest" description="Disordered" evidence="1">
    <location>
        <begin position="785"/>
        <end position="810"/>
    </location>
</feature>